<sequence length="216" mass="24400">MLRISQLVIVFIVALKQVESDASRKISVTIYYESQCPDSKNFILNQLEPSIRNLQKYITLHFVPFGKATSVNQGYDGFLCQHGPTECTGNMVQSCALDLMQERNDVEKVLYVVCEMMTEAGTRKDMKCVKRMGLRARDVRECMNSNLGTVLQLEAEKATNYIRPKFIPTITIDGRFDQHIQNSAFADFPGTICSILGDVPPCVDNFNKVVLRYGLI</sequence>
<reference evidence="5" key="1">
    <citation type="submission" date="2025-08" db="UniProtKB">
        <authorList>
            <consortium name="RefSeq"/>
        </authorList>
    </citation>
    <scope>IDENTIFICATION</scope>
    <source>
        <strain evidence="5">Ishihara</strain>
        <tissue evidence="5">Whole body</tissue>
    </source>
</reference>
<dbReference type="Proteomes" id="UP000301870">
    <property type="component" value="Chromosome 23"/>
</dbReference>
<proteinExistence type="inferred from homology"/>
<organism evidence="4 5">
    <name type="scientific">Spodoptera litura</name>
    <name type="common">Asian cotton leafworm</name>
    <dbReference type="NCBI Taxonomy" id="69820"/>
    <lineage>
        <taxon>Eukaryota</taxon>
        <taxon>Metazoa</taxon>
        <taxon>Ecdysozoa</taxon>
        <taxon>Arthropoda</taxon>
        <taxon>Hexapoda</taxon>
        <taxon>Insecta</taxon>
        <taxon>Pterygota</taxon>
        <taxon>Neoptera</taxon>
        <taxon>Endopterygota</taxon>
        <taxon>Lepidoptera</taxon>
        <taxon>Glossata</taxon>
        <taxon>Ditrysia</taxon>
        <taxon>Noctuoidea</taxon>
        <taxon>Noctuidae</taxon>
        <taxon>Amphipyrinae</taxon>
        <taxon>Spodoptera</taxon>
    </lineage>
</organism>
<feature type="signal peptide" evidence="3">
    <location>
        <begin position="1"/>
        <end position="20"/>
    </location>
</feature>
<dbReference type="PANTHER" id="PTHR13234">
    <property type="entry name" value="GAMMA-INTERFERON INDUCIBLE LYSOSOMAL THIOL REDUCTASE GILT"/>
    <property type="match status" value="1"/>
</dbReference>
<dbReference type="GeneID" id="111356767"/>
<dbReference type="OrthoDB" id="958254at2759"/>
<dbReference type="Pfam" id="PF03227">
    <property type="entry name" value="GILT"/>
    <property type="match status" value="1"/>
</dbReference>
<comment type="similarity">
    <text evidence="1">Belongs to the GILT family.</text>
</comment>
<keyword evidence="2" id="KW-0325">Glycoprotein</keyword>
<keyword evidence="4" id="KW-1185">Reference proteome</keyword>
<protein>
    <submittedName>
        <fullName evidence="5">GILT-like protein 1</fullName>
    </submittedName>
</protein>
<dbReference type="GO" id="GO:0016671">
    <property type="term" value="F:oxidoreductase activity, acting on a sulfur group of donors, disulfide as acceptor"/>
    <property type="evidence" value="ECO:0007669"/>
    <property type="project" value="InterPro"/>
</dbReference>
<dbReference type="RefSeq" id="XP_022827020.1">
    <property type="nucleotide sequence ID" value="XM_022971252.1"/>
</dbReference>
<dbReference type="AlphaFoldDB" id="A0A9J7E9W0"/>
<dbReference type="PANTHER" id="PTHR13234:SF68">
    <property type="entry name" value="GH19763P"/>
    <property type="match status" value="1"/>
</dbReference>
<keyword evidence="3" id="KW-0732">Signal</keyword>
<evidence type="ECO:0000313" key="5">
    <source>
        <dbReference type="RefSeq" id="XP_022827020.1"/>
    </source>
</evidence>
<evidence type="ECO:0000256" key="2">
    <source>
        <dbReference type="ARBA" id="ARBA00023180"/>
    </source>
</evidence>
<name>A0A9J7E9W0_SPOLT</name>
<evidence type="ECO:0000256" key="1">
    <source>
        <dbReference type="ARBA" id="ARBA00005679"/>
    </source>
</evidence>
<accession>A0A9J7E9W0</accession>
<gene>
    <name evidence="5" type="primary">LOC111356767</name>
</gene>
<evidence type="ECO:0000313" key="4">
    <source>
        <dbReference type="Proteomes" id="UP000301870"/>
    </source>
</evidence>
<dbReference type="KEGG" id="sliu:111356767"/>
<evidence type="ECO:0000256" key="3">
    <source>
        <dbReference type="SAM" id="SignalP"/>
    </source>
</evidence>
<feature type="chain" id="PRO_5039904878" evidence="3">
    <location>
        <begin position="21"/>
        <end position="216"/>
    </location>
</feature>
<dbReference type="InterPro" id="IPR004911">
    <property type="entry name" value="Interferon-induced_GILT"/>
</dbReference>